<organism evidence="1 2">
    <name type="scientific">Paracholeplasma manati</name>
    <dbReference type="NCBI Taxonomy" id="591373"/>
    <lineage>
        <taxon>Bacteria</taxon>
        <taxon>Bacillati</taxon>
        <taxon>Mycoplasmatota</taxon>
        <taxon>Mollicutes</taxon>
        <taxon>Acholeplasmatales</taxon>
        <taxon>Acholeplasmataceae</taxon>
        <taxon>Paracholeplasma</taxon>
    </lineage>
</organism>
<dbReference type="EMBL" id="JAOVQM010000001">
    <property type="protein sequence ID" value="MCV2231227.1"/>
    <property type="molecule type" value="Genomic_DNA"/>
</dbReference>
<accession>A0ABT2Y419</accession>
<protein>
    <submittedName>
        <fullName evidence="1">Uncharacterized protein</fullName>
    </submittedName>
</protein>
<comment type="caution">
    <text evidence="1">The sequence shown here is derived from an EMBL/GenBank/DDBJ whole genome shotgun (WGS) entry which is preliminary data.</text>
</comment>
<evidence type="ECO:0000313" key="2">
    <source>
        <dbReference type="Proteomes" id="UP001177160"/>
    </source>
</evidence>
<reference evidence="1" key="1">
    <citation type="submission" date="2022-09" db="EMBL/GenBank/DDBJ databases">
        <title>Novel Mycoplasma species identified in domestic and wild animals.</title>
        <authorList>
            <person name="Volokhov D.V."/>
            <person name="Furtak V.A."/>
            <person name="Zagorodnyaya T.A."/>
        </authorList>
    </citation>
    <scope>NUCLEOTIDE SEQUENCE</scope>
    <source>
        <strain evidence="1">Oakley</strain>
    </source>
</reference>
<dbReference type="Proteomes" id="UP001177160">
    <property type="component" value="Unassembled WGS sequence"/>
</dbReference>
<sequence>MKKSKELTIQLIKSLLDCYHQSSNKQDYSIDKKNIKYILNQTLRQMWIPANKLYVSVKADQLWSMLTTGEHFVQFYKDAVVIKNRDAIDLDLYKGNAKLPYTKRTFYRNNKFSFREVFHDDHIIPLKLIVNKLIELEDITDEKISNIISSISVCRMLKSEDRAIPNKSARVFDERKVIVELYKEKAGIVIKDYPYV</sequence>
<name>A0ABT2Y419_9MOLU</name>
<dbReference type="RefSeq" id="WP_263607340.1">
    <property type="nucleotide sequence ID" value="NZ_JAOVQM010000001.1"/>
</dbReference>
<evidence type="ECO:0000313" key="1">
    <source>
        <dbReference type="EMBL" id="MCV2231227.1"/>
    </source>
</evidence>
<proteinExistence type="predicted"/>
<gene>
    <name evidence="1" type="ORF">N7548_00105</name>
</gene>
<keyword evidence="2" id="KW-1185">Reference proteome</keyword>